<feature type="repeat" description="ANK" evidence="3">
    <location>
        <begin position="410"/>
        <end position="442"/>
    </location>
</feature>
<dbReference type="SMART" id="SM00248">
    <property type="entry name" value="ANK"/>
    <property type="match status" value="5"/>
</dbReference>
<keyword evidence="2 3" id="KW-0040">ANK repeat</keyword>
<dbReference type="SUPFAM" id="SSF48403">
    <property type="entry name" value="Ankyrin repeat"/>
    <property type="match status" value="1"/>
</dbReference>
<dbReference type="Gene3D" id="1.25.40.20">
    <property type="entry name" value="Ankyrin repeat-containing domain"/>
    <property type="match status" value="2"/>
</dbReference>
<accession>A0A1C9KC50</accession>
<dbReference type="EMBL" id="KU749311">
    <property type="protein sequence ID" value="AOP31708.1"/>
    <property type="molecule type" value="Genomic_DNA"/>
</dbReference>
<dbReference type="PROSITE" id="PS50088">
    <property type="entry name" value="ANK_REPEAT"/>
    <property type="match status" value="1"/>
</dbReference>
<dbReference type="Pfam" id="PF12796">
    <property type="entry name" value="Ank_2"/>
    <property type="match status" value="1"/>
</dbReference>
<gene>
    <name evidence="4" type="ORF">VPXV-CA-018</name>
</gene>
<protein>
    <submittedName>
        <fullName evidence="4">Ankyrin</fullName>
    </submittedName>
</protein>
<keyword evidence="1" id="KW-0677">Repeat</keyword>
<dbReference type="InterPro" id="IPR002110">
    <property type="entry name" value="Ankyrin_rpt"/>
</dbReference>
<evidence type="ECO:0000313" key="5">
    <source>
        <dbReference type="Proteomes" id="UP000203649"/>
    </source>
</evidence>
<organism evidence="4 5">
    <name type="scientific">Volepox virus</name>
    <dbReference type="NCBI Taxonomy" id="28874"/>
    <lineage>
        <taxon>Viruses</taxon>
        <taxon>Varidnaviria</taxon>
        <taxon>Bamfordvirae</taxon>
        <taxon>Nucleocytoviricota</taxon>
        <taxon>Pokkesviricetes</taxon>
        <taxon>Chitovirales</taxon>
        <taxon>Poxviridae</taxon>
        <taxon>Chordopoxvirinae</taxon>
        <taxon>Orthopoxvirus</taxon>
        <taxon>Orthopoxvirus volepox</taxon>
    </lineage>
</organism>
<evidence type="ECO:0000313" key="4">
    <source>
        <dbReference type="EMBL" id="AOP31708.1"/>
    </source>
</evidence>
<name>A0A1C9KC50_9POXV</name>
<keyword evidence="5" id="KW-1185">Reference proteome</keyword>
<dbReference type="PANTHER" id="PTHR24180:SF45">
    <property type="entry name" value="POLY [ADP-RIBOSE] POLYMERASE TANKYRASE"/>
    <property type="match status" value="1"/>
</dbReference>
<dbReference type="GeneID" id="29063965"/>
<reference evidence="4 5" key="1">
    <citation type="journal article" date="2016" name="Virus Genes">
        <title>The genomes of three North American orthopoxviruses.</title>
        <authorList>
            <person name="Smithson C."/>
            <person name="Tang N."/>
            <person name="Sammons S."/>
            <person name="Frace M."/>
            <person name="Batra D."/>
            <person name="Li Y."/>
            <person name="Emerson G.L."/>
            <person name="Carroll D.S."/>
            <person name="Upton C."/>
        </authorList>
    </citation>
    <scope>NUCLEOTIDE SEQUENCE [LARGE SCALE GENOMIC DNA]</scope>
    <source>
        <strain evidence="4 5">CA</strain>
    </source>
</reference>
<dbReference type="InterPro" id="IPR051637">
    <property type="entry name" value="Ank_repeat_dom-contain_49"/>
</dbReference>
<dbReference type="PANTHER" id="PTHR24180">
    <property type="entry name" value="CYCLIN-DEPENDENT KINASE INHIBITOR 2C-RELATED"/>
    <property type="match status" value="1"/>
</dbReference>
<evidence type="ECO:0000256" key="3">
    <source>
        <dbReference type="PROSITE-ProRule" id="PRU00023"/>
    </source>
</evidence>
<dbReference type="RefSeq" id="YP_009281766.1">
    <property type="nucleotide sequence ID" value="NC_031033.1"/>
</dbReference>
<dbReference type="KEGG" id="vg:29063965"/>
<dbReference type="InterPro" id="IPR036770">
    <property type="entry name" value="Ankyrin_rpt-contain_sf"/>
</dbReference>
<dbReference type="PROSITE" id="PS50297">
    <property type="entry name" value="ANK_REP_REGION"/>
    <property type="match status" value="1"/>
</dbReference>
<proteinExistence type="predicted"/>
<dbReference type="Proteomes" id="UP000203649">
    <property type="component" value="Segment"/>
</dbReference>
<evidence type="ECO:0000256" key="2">
    <source>
        <dbReference type="ARBA" id="ARBA00023043"/>
    </source>
</evidence>
<evidence type="ECO:0000256" key="1">
    <source>
        <dbReference type="ARBA" id="ARBA00022737"/>
    </source>
</evidence>
<sequence length="631" mass="74410">MVNDNSYSEILYNSCKAFEIDACSVQSLIKNGASPLYQYDGKTPLNVYVTKENGNIKSDVVVSLLSAVDYKNINDFNIFEYIHCEKVDIDLLKILIDKGLEINCHKNNINIVEKYATTKNPNVDIFNLFFEQGISICSDIQYGYKIVFDNAKLYPSCYDIDEDYDYVTDDDDKMGKTALYYYIITRPRNGISLDVLNCLLSYDTRHFTYRRHTTLYYYVGRNDIKREIFDVLYGNGNYLIDERINILVRYLLKQYRNKNYEFDNYIIDQLLYNCINYNIVKLCNYLRDNRTILSIILKKYKYSIQDLLNEYMLSSTIYLNVIKCMVGEGAVLYRFNHINKYFLDIGNIDPKVVEYILKNGVETGPDDNESNAKIDIMPLFSIFIPNELAIIKILELCMPYIDDINKLDRHGCSILYHCVNGNNTNIVKWLVDNGADINVVTKYGHTCITICIVMSQRCIYEVSKKYIDILEIILRKLPTIECIKKTMEYFNNSGLHIYHTTSIKELCIKYFLLVDYEYVCITYPSFTNYIDKCKNELDDMFKTKIYNINMYTLMYKINKHMRKRFVKHPVFTEWAKTQYTIYTEIIDEANDFIKRNEEIENLIEDVSMYNNNWMSKLPLEIKDLIFSYAFL</sequence>